<dbReference type="InterPro" id="IPR003591">
    <property type="entry name" value="Leu-rich_rpt_typical-subtyp"/>
</dbReference>
<sequence>MRHRGVPVGSSSGSSGGGWSQVTGKSLFLVFDDVVDVRHVTLLEEIAHENGMEESRFVLTSRDTQRLVDCGDDVHTIPVDFLGSRDAKKLFTTYAFPGKEEPPERFRELVEQIVHGCEGLPLTLEVLGKYLRGKDFELWDEIPTALRKCDEVAGLEEKVWGKLQLSYDGLALDELKNMFLEIASFFIYDVFIADDAIKAWSAIYNGIVYSRLKILEERGLVTVRHEKDDFGGDWREFYMHEHLRRMGQKIARLEGKSLDLSNSFWGEGAEEYPYDDYVIFVGDQDLGRIVAHRVEITEHSLSICGQTCAFCIMREVWPRLTSIRYMHVIVSESSFCNECKIRRIALPSTLVLLKVYPSKDANFAFSAEAGRIYIDDTRSTLSLTRCASLVKLDLCSCHNVDLDGLNELRCMRNLRISWCNSVQNWPASLKELRDLEQLELSFIAEPFQLPVAFGDLTSLQYLSIEHCKLSSIPISLRKLTSLQFLRVDEVVGRQAIPNIIGPLRQLQVLVMNCWAIAELADAVRELVALRELYLCCQGISHLPDTFGSLTNLRRLDVEYPIRSLPISLSNLTQLEMVRLTGDFGTVRITEEWWDEIAYNITLRDGDEAVRDRDSFQHFHGLMIKQTQLRLRCTLGSSAVMVRNMINLERLLIDVNGRISTDAVAAVPDIFGDLRQLQILELTCGAVENSLVESLRLLSSLEKLCLDCSLSLRDLQKLEMLPEDIGNLQSLESLDIWNCAIERLPESIGDLCSLRTLRFPGSSLHTLPESLGRLSGLTSLEVTKCGNLKTLPETIGELSSLASLDLSGSSLHSLPESLGRLSGLASLEVTNCGNLKTLPETIGELSSLTSLDLSGSSLHSLPESLGRLSGLRALEVQNCENLKTLPETIGDLTSLESLDISGTALDSLPERLGQLRGLEIYS</sequence>
<dbReference type="Proteomes" id="UP001633002">
    <property type="component" value="Unassembled WGS sequence"/>
</dbReference>
<feature type="domain" description="Disease resistance R13L4/SHOC-2-like LRR" evidence="3">
    <location>
        <begin position="787"/>
        <end position="876"/>
    </location>
</feature>
<dbReference type="Gene3D" id="3.80.10.10">
    <property type="entry name" value="Ribonuclease Inhibitor"/>
    <property type="match status" value="2"/>
</dbReference>
<feature type="domain" description="Disease resistance R13L4/SHOC-2-like LRR" evidence="3">
    <location>
        <begin position="709"/>
        <end position="783"/>
    </location>
</feature>
<name>A0ABD3IC20_9MARC</name>
<evidence type="ECO:0000313" key="5">
    <source>
        <dbReference type="Proteomes" id="UP001633002"/>
    </source>
</evidence>
<dbReference type="GO" id="GO:0006952">
    <property type="term" value="P:defense response"/>
    <property type="evidence" value="ECO:0007669"/>
    <property type="project" value="UniProtKB-KW"/>
</dbReference>
<evidence type="ECO:0000313" key="4">
    <source>
        <dbReference type="EMBL" id="KAL3701233.1"/>
    </source>
</evidence>
<dbReference type="InterPro" id="IPR032675">
    <property type="entry name" value="LRR_dom_sf"/>
</dbReference>
<accession>A0ABD3IC20</accession>
<keyword evidence="5" id="KW-1185">Reference proteome</keyword>
<dbReference type="InterPro" id="IPR055414">
    <property type="entry name" value="LRR_R13L4/SHOC2-like"/>
</dbReference>
<dbReference type="EMBL" id="JBJQOH010000001">
    <property type="protein sequence ID" value="KAL3701233.1"/>
    <property type="molecule type" value="Genomic_DNA"/>
</dbReference>
<organism evidence="4 5">
    <name type="scientific">Riccia sorocarpa</name>
    <dbReference type="NCBI Taxonomy" id="122646"/>
    <lineage>
        <taxon>Eukaryota</taxon>
        <taxon>Viridiplantae</taxon>
        <taxon>Streptophyta</taxon>
        <taxon>Embryophyta</taxon>
        <taxon>Marchantiophyta</taxon>
        <taxon>Marchantiopsida</taxon>
        <taxon>Marchantiidae</taxon>
        <taxon>Marchantiales</taxon>
        <taxon>Ricciaceae</taxon>
        <taxon>Riccia</taxon>
    </lineage>
</organism>
<keyword evidence="2" id="KW-0677">Repeat</keyword>
<dbReference type="Pfam" id="PF23598">
    <property type="entry name" value="LRR_14"/>
    <property type="match status" value="3"/>
</dbReference>
<dbReference type="PRINTS" id="PR00364">
    <property type="entry name" value="DISEASERSIST"/>
</dbReference>
<keyword evidence="1" id="KW-0433">Leucine-rich repeat</keyword>
<evidence type="ECO:0000259" key="3">
    <source>
        <dbReference type="Pfam" id="PF23598"/>
    </source>
</evidence>
<evidence type="ECO:0000256" key="2">
    <source>
        <dbReference type="ARBA" id="ARBA00022737"/>
    </source>
</evidence>
<dbReference type="PANTHER" id="PTHR36766">
    <property type="entry name" value="PLANT BROAD-SPECTRUM MILDEW RESISTANCE PROTEIN RPW8"/>
    <property type="match status" value="1"/>
</dbReference>
<dbReference type="InterPro" id="IPR042197">
    <property type="entry name" value="Apaf_helical"/>
</dbReference>
<dbReference type="SUPFAM" id="SSF52058">
    <property type="entry name" value="L domain-like"/>
    <property type="match status" value="2"/>
</dbReference>
<proteinExistence type="predicted"/>
<reference evidence="4 5" key="1">
    <citation type="submission" date="2024-09" db="EMBL/GenBank/DDBJ databases">
        <title>Chromosome-scale assembly of Riccia sorocarpa.</title>
        <authorList>
            <person name="Paukszto L."/>
        </authorList>
    </citation>
    <scope>NUCLEOTIDE SEQUENCE [LARGE SCALE GENOMIC DNA]</scope>
    <source>
        <strain evidence="4">LP-2024</strain>
        <tissue evidence="4">Aerial parts of the thallus</tissue>
    </source>
</reference>
<dbReference type="SUPFAM" id="SSF52540">
    <property type="entry name" value="P-loop containing nucleoside triphosphate hydrolases"/>
    <property type="match status" value="1"/>
</dbReference>
<feature type="domain" description="Disease resistance R13L4/SHOC-2-like LRR" evidence="3">
    <location>
        <begin position="380"/>
        <end position="513"/>
    </location>
</feature>
<dbReference type="PANTHER" id="PTHR36766:SF30">
    <property type="entry name" value="TIR-NBS TYPE DISEASE RESISTANCE PROTEIN-RELATED"/>
    <property type="match status" value="1"/>
</dbReference>
<protein>
    <recommendedName>
        <fullName evidence="3">Disease resistance R13L4/SHOC-2-like LRR domain-containing protein</fullName>
    </recommendedName>
</protein>
<dbReference type="SMART" id="SM00369">
    <property type="entry name" value="LRR_TYP"/>
    <property type="match status" value="7"/>
</dbReference>
<dbReference type="Gene3D" id="1.10.8.430">
    <property type="entry name" value="Helical domain of apoptotic protease-activating factors"/>
    <property type="match status" value="1"/>
</dbReference>
<comment type="caution">
    <text evidence="4">The sequence shown here is derived from an EMBL/GenBank/DDBJ whole genome shotgun (WGS) entry which is preliminary data.</text>
</comment>
<evidence type="ECO:0000256" key="1">
    <source>
        <dbReference type="ARBA" id="ARBA00022614"/>
    </source>
</evidence>
<gene>
    <name evidence="4" type="ORF">R1sor_019255</name>
</gene>
<dbReference type="InterPro" id="IPR027417">
    <property type="entry name" value="P-loop_NTPase"/>
</dbReference>
<dbReference type="AlphaFoldDB" id="A0ABD3IC20"/>